<keyword evidence="3" id="KW-1185">Reference proteome</keyword>
<dbReference type="NCBIfam" id="NF037970">
    <property type="entry name" value="vanZ_1"/>
    <property type="match status" value="1"/>
</dbReference>
<evidence type="ECO:0000256" key="1">
    <source>
        <dbReference type="SAM" id="Phobius"/>
    </source>
</evidence>
<sequence>MILIAAALLLTIQLYAPPTNGLWMQVAFDTGHVLAFGVIALCIFASLSKQLSPLSRAGKALLICMVLGALSEAAQIPIARDASWHDLMSDWFGAAAFIGIAVVVSASPAFTRTQITAILVLALGVLSWALWPLARTSLAYLERYRQLPQLVHFDSTLSDVFIRRQFASISRVPLQEGTAIQVQLLDGAWPGITFHNLWPDWRDYSTLVLQVAVDGTTPFDLNVRVHDQSHQAGEQNYSDRFNRQFRLTPGTHVLRINLDDVKTAPRDREMALAQVEGIILFGRQQDAGRVFRVQDLRLEP</sequence>
<dbReference type="EMBL" id="CP016268">
    <property type="protein sequence ID" value="ANO50941.1"/>
    <property type="molecule type" value="Genomic_DNA"/>
</dbReference>
<proteinExistence type="predicted"/>
<keyword evidence="1" id="KW-1133">Transmembrane helix</keyword>
<name>A0A193LEQ8_9GAMM</name>
<evidence type="ECO:0000313" key="2">
    <source>
        <dbReference type="EMBL" id="ANO50941.1"/>
    </source>
</evidence>
<keyword evidence="1" id="KW-0812">Transmembrane</keyword>
<organism evidence="2 3">
    <name type="scientific">Woeseia oceani</name>
    <dbReference type="NCBI Taxonomy" id="1548547"/>
    <lineage>
        <taxon>Bacteria</taxon>
        <taxon>Pseudomonadati</taxon>
        <taxon>Pseudomonadota</taxon>
        <taxon>Gammaproteobacteria</taxon>
        <taxon>Woeseiales</taxon>
        <taxon>Woeseiaceae</taxon>
        <taxon>Woeseia</taxon>
    </lineage>
</organism>
<dbReference type="Proteomes" id="UP000092695">
    <property type="component" value="Chromosome"/>
</dbReference>
<protein>
    <submittedName>
        <fullName evidence="2">Uncharacterized protein</fullName>
    </submittedName>
</protein>
<accession>A0A193LEQ8</accession>
<dbReference type="AlphaFoldDB" id="A0A193LEQ8"/>
<feature type="transmembrane region" description="Helical" evidence="1">
    <location>
        <begin position="60"/>
        <end position="79"/>
    </location>
</feature>
<dbReference type="KEGG" id="woc:BA177_06730"/>
<reference evidence="2 3" key="1">
    <citation type="submission" date="2016-06" db="EMBL/GenBank/DDBJ databases">
        <title>Complete genome sequence of a deep-branching marine Gamma Proteobacterium Woeseia oceani type strain XK5.</title>
        <authorList>
            <person name="Mu D."/>
            <person name="Du Z."/>
        </authorList>
    </citation>
    <scope>NUCLEOTIDE SEQUENCE [LARGE SCALE GENOMIC DNA]</scope>
    <source>
        <strain evidence="2 3">XK5</strain>
    </source>
</reference>
<feature type="transmembrane region" description="Helical" evidence="1">
    <location>
        <begin position="31"/>
        <end position="48"/>
    </location>
</feature>
<feature type="transmembrane region" description="Helical" evidence="1">
    <location>
        <begin position="117"/>
        <end position="134"/>
    </location>
</feature>
<evidence type="ECO:0000313" key="3">
    <source>
        <dbReference type="Proteomes" id="UP000092695"/>
    </source>
</evidence>
<gene>
    <name evidence="2" type="ORF">BA177_06730</name>
</gene>
<feature type="transmembrane region" description="Helical" evidence="1">
    <location>
        <begin position="91"/>
        <end position="110"/>
    </location>
</feature>
<keyword evidence="1" id="KW-0472">Membrane</keyword>